<feature type="region of interest" description="Disordered" evidence="1">
    <location>
        <begin position="232"/>
        <end position="272"/>
    </location>
</feature>
<reference evidence="2 3" key="1">
    <citation type="journal article" date="2024" name="bioRxiv">
        <title>A reference genome for Trichogramma kaykai: A tiny desert-dwelling parasitoid wasp with competing sex-ratio distorters.</title>
        <authorList>
            <person name="Culotta J."/>
            <person name="Lindsey A.R."/>
        </authorList>
    </citation>
    <scope>NUCLEOTIDE SEQUENCE [LARGE SCALE GENOMIC DNA]</scope>
    <source>
        <strain evidence="2 3">KSX58</strain>
    </source>
</reference>
<feature type="compositionally biased region" description="Basic and acidic residues" evidence="1">
    <location>
        <begin position="311"/>
        <end position="321"/>
    </location>
</feature>
<dbReference type="AlphaFoldDB" id="A0ABD2XKT2"/>
<comment type="caution">
    <text evidence="2">The sequence shown here is derived from an EMBL/GenBank/DDBJ whole genome shotgun (WGS) entry which is preliminary data.</text>
</comment>
<gene>
    <name evidence="2" type="ORF">TKK_001264</name>
</gene>
<proteinExistence type="predicted"/>
<accession>A0ABD2XKT2</accession>
<organism evidence="2 3">
    <name type="scientific">Trichogramma kaykai</name>
    <dbReference type="NCBI Taxonomy" id="54128"/>
    <lineage>
        <taxon>Eukaryota</taxon>
        <taxon>Metazoa</taxon>
        <taxon>Ecdysozoa</taxon>
        <taxon>Arthropoda</taxon>
        <taxon>Hexapoda</taxon>
        <taxon>Insecta</taxon>
        <taxon>Pterygota</taxon>
        <taxon>Neoptera</taxon>
        <taxon>Endopterygota</taxon>
        <taxon>Hymenoptera</taxon>
        <taxon>Apocrita</taxon>
        <taxon>Proctotrupomorpha</taxon>
        <taxon>Chalcidoidea</taxon>
        <taxon>Trichogrammatidae</taxon>
        <taxon>Trichogramma</taxon>
    </lineage>
</organism>
<sequence>MSAQSVVTSAPVEVRVISDTTSNELDNEYPDAKPSPSNFLNSRGNESSGTRQRRKARSTRRRLNAMINNTSLHFSDTDSEGELAVPRAIAPNGLINKVVGGAIAGGPASLLQPVISVTLDGSGDSSSSRRGSFIENLTDVDEIYPSDSEADGVRNRSRRASLAVNTGGVVQGETDLEDISNDDEDGVADAPIYVKPRNDILVDFNGETITTKEGDGPFSVEIRNQMSIDDPRQDPDAAAAAAANAPDITVVPTTDSEDMEASDDDDDLQGACGLPTYEDLDILAASQIVVSSKKEQPQQLLTVAEPDDGASEGHTDVEDIE</sequence>
<feature type="region of interest" description="Disordered" evidence="1">
    <location>
        <begin position="18"/>
        <end position="59"/>
    </location>
</feature>
<keyword evidence="3" id="KW-1185">Reference proteome</keyword>
<dbReference type="Proteomes" id="UP001627154">
    <property type="component" value="Unassembled WGS sequence"/>
</dbReference>
<evidence type="ECO:0000313" key="2">
    <source>
        <dbReference type="EMBL" id="KAL3405827.1"/>
    </source>
</evidence>
<evidence type="ECO:0000313" key="3">
    <source>
        <dbReference type="Proteomes" id="UP001627154"/>
    </source>
</evidence>
<feature type="compositionally biased region" description="Polar residues" evidence="1">
    <location>
        <begin position="35"/>
        <end position="50"/>
    </location>
</feature>
<name>A0ABD2XKT2_9HYME</name>
<protein>
    <submittedName>
        <fullName evidence="2">Uncharacterized protein</fullName>
    </submittedName>
</protein>
<feature type="compositionally biased region" description="Acidic residues" evidence="1">
    <location>
        <begin position="255"/>
        <end position="268"/>
    </location>
</feature>
<dbReference type="EMBL" id="JBJJXI010000019">
    <property type="protein sequence ID" value="KAL3405827.1"/>
    <property type="molecule type" value="Genomic_DNA"/>
</dbReference>
<evidence type="ECO:0000256" key="1">
    <source>
        <dbReference type="SAM" id="MobiDB-lite"/>
    </source>
</evidence>
<feature type="compositionally biased region" description="Low complexity" evidence="1">
    <location>
        <begin position="236"/>
        <end position="247"/>
    </location>
</feature>
<feature type="region of interest" description="Disordered" evidence="1">
    <location>
        <begin position="293"/>
        <end position="321"/>
    </location>
</feature>